<evidence type="ECO:0000256" key="4">
    <source>
        <dbReference type="ARBA" id="ARBA00023239"/>
    </source>
</evidence>
<evidence type="ECO:0000256" key="9">
    <source>
        <dbReference type="ARBA" id="ARBA00042052"/>
    </source>
</evidence>
<gene>
    <name evidence="14" type="ORF">ANCCEY_06206</name>
</gene>
<reference evidence="14 15" key="1">
    <citation type="submission" date="2013-05" db="EMBL/GenBank/DDBJ databases">
        <title>Draft genome of the parasitic nematode Anyclostoma ceylanicum.</title>
        <authorList>
            <person name="Mitreva M."/>
        </authorList>
    </citation>
    <scope>NUCLEOTIDE SEQUENCE [LARGE SCALE GENOMIC DNA]</scope>
</reference>
<dbReference type="InterPro" id="IPR018376">
    <property type="entry name" value="Enoyl-CoA_hyd/isom_CS"/>
</dbReference>
<evidence type="ECO:0000256" key="13">
    <source>
        <dbReference type="RuleBase" id="RU003707"/>
    </source>
</evidence>
<comment type="catalytic activity">
    <reaction evidence="5">
        <text>(2S)-ethylmalonyl-CoA + H(+) = butanoyl-CoA + CO2</text>
        <dbReference type="Rhea" id="RHEA:32131"/>
        <dbReference type="ChEBI" id="CHEBI:15378"/>
        <dbReference type="ChEBI" id="CHEBI:16526"/>
        <dbReference type="ChEBI" id="CHEBI:57371"/>
        <dbReference type="ChEBI" id="CHEBI:60909"/>
        <dbReference type="EC" id="4.1.1.94"/>
    </reaction>
    <physiologicalReaction direction="left-to-right" evidence="5">
        <dbReference type="Rhea" id="RHEA:32132"/>
    </physiologicalReaction>
</comment>
<evidence type="ECO:0000256" key="10">
    <source>
        <dbReference type="ARBA" id="ARBA00042182"/>
    </source>
</evidence>
<dbReference type="GO" id="GO:0004492">
    <property type="term" value="F:methyl/ethyl malonyl-CoA decarboxylase activity"/>
    <property type="evidence" value="ECO:0007669"/>
    <property type="project" value="UniProtKB-EC"/>
</dbReference>
<keyword evidence="14" id="KW-0413">Isomerase</keyword>
<comment type="catalytic activity">
    <reaction evidence="6">
        <text>(2R)-ethylmalonyl-CoA + H(+) = butanoyl-CoA + CO2</text>
        <dbReference type="Rhea" id="RHEA:59540"/>
        <dbReference type="ChEBI" id="CHEBI:15378"/>
        <dbReference type="ChEBI" id="CHEBI:16526"/>
        <dbReference type="ChEBI" id="CHEBI:57371"/>
        <dbReference type="ChEBI" id="CHEBI:85316"/>
        <dbReference type="EC" id="4.1.1.94"/>
    </reaction>
    <physiologicalReaction direction="left-to-right" evidence="6">
        <dbReference type="Rhea" id="RHEA:59541"/>
    </physiologicalReaction>
</comment>
<evidence type="ECO:0000313" key="14">
    <source>
        <dbReference type="EMBL" id="EPB74723.1"/>
    </source>
</evidence>
<evidence type="ECO:0000256" key="7">
    <source>
        <dbReference type="ARBA" id="ARBA00038883"/>
    </source>
</evidence>
<keyword evidence="3" id="KW-0963">Cytoplasm</keyword>
<accession>A0A0D6LU47</accession>
<comment type="similarity">
    <text evidence="2 13">Belongs to the enoyl-CoA hydratase/isomerase family.</text>
</comment>
<evidence type="ECO:0000313" key="15">
    <source>
        <dbReference type="Proteomes" id="UP000054495"/>
    </source>
</evidence>
<name>A0A0D6LU47_9BILA</name>
<dbReference type="AlphaFoldDB" id="A0A0D6LU47"/>
<dbReference type="Proteomes" id="UP000054495">
    <property type="component" value="Unassembled WGS sequence"/>
</dbReference>
<evidence type="ECO:0000256" key="5">
    <source>
        <dbReference type="ARBA" id="ARBA00036343"/>
    </source>
</evidence>
<evidence type="ECO:0000256" key="2">
    <source>
        <dbReference type="ARBA" id="ARBA00005254"/>
    </source>
</evidence>
<comment type="function">
    <text evidence="12">Decarboxylates ethylmalonyl-CoA, a potentially toxic metabolite, to form butyryl-CoA, suggesting it might be involved in metabolite proofreading. Acts preferentially on (S)-ethylmalonyl-CoA but also has some activity on the (R)-isomer. Also has methylmalonyl-CoA decarboxylase activity at lower level.</text>
</comment>
<sequence>MAVQARFWENGGNCKNNNFSVVLSKLEILRNSAELFQLIVLLRLDFLFSFVRRLTHLKNTMSSLLHLKSGLSRVISTRSVTSYQSNPDLANALHKWTGGTVELTSSGSVARLQLNRPEKSNCLSGEMMIQFRQKAEELSSVAQCDVLVVEGIGRSFCSGADLGLIEEISTSSLGSAMFRYMSGTLAKIHSSPLVSVARINGHCLGGGSEIASSCDLRFAHKNAKIGFLQAKMGIVPSWGGATYLPSIVGRSSALHLMTTAPILSSDEAMDIGYVDAIYEEDEEFEDLVASMTRNGAGVCKAQKAMLNALARGEDAEHAVVRSVWGGAAQKAALQRQLAAVVNKKK</sequence>
<evidence type="ECO:0000256" key="1">
    <source>
        <dbReference type="ARBA" id="ARBA00004514"/>
    </source>
</evidence>
<evidence type="ECO:0000256" key="8">
    <source>
        <dbReference type="ARBA" id="ARBA00039903"/>
    </source>
</evidence>
<organism evidence="14 15">
    <name type="scientific">Ancylostoma ceylanicum</name>
    <dbReference type="NCBI Taxonomy" id="53326"/>
    <lineage>
        <taxon>Eukaryota</taxon>
        <taxon>Metazoa</taxon>
        <taxon>Ecdysozoa</taxon>
        <taxon>Nematoda</taxon>
        <taxon>Chromadorea</taxon>
        <taxon>Rhabditida</taxon>
        <taxon>Rhabditina</taxon>
        <taxon>Rhabditomorpha</taxon>
        <taxon>Strongyloidea</taxon>
        <taxon>Ancylostomatidae</taxon>
        <taxon>Ancylostomatinae</taxon>
        <taxon>Ancylostoma</taxon>
    </lineage>
</organism>
<dbReference type="GO" id="GO:0005829">
    <property type="term" value="C:cytosol"/>
    <property type="evidence" value="ECO:0007669"/>
    <property type="project" value="UniProtKB-SubCell"/>
</dbReference>
<dbReference type="CDD" id="cd06558">
    <property type="entry name" value="crotonase-like"/>
    <property type="match status" value="1"/>
</dbReference>
<evidence type="ECO:0000256" key="6">
    <source>
        <dbReference type="ARBA" id="ARBA00036541"/>
    </source>
</evidence>
<dbReference type="InterPro" id="IPR029045">
    <property type="entry name" value="ClpP/crotonase-like_dom_sf"/>
</dbReference>
<dbReference type="GO" id="GO:0006635">
    <property type="term" value="P:fatty acid beta-oxidation"/>
    <property type="evidence" value="ECO:0007669"/>
    <property type="project" value="TreeGrafter"/>
</dbReference>
<dbReference type="Gene3D" id="3.90.226.10">
    <property type="entry name" value="2-enoyl-CoA Hydratase, Chain A, domain 1"/>
    <property type="match status" value="1"/>
</dbReference>
<comment type="catalytic activity">
    <reaction evidence="11">
        <text>(S)-methylmalonyl-CoA + H(+) = propanoyl-CoA + CO2</text>
        <dbReference type="Rhea" id="RHEA:61340"/>
        <dbReference type="ChEBI" id="CHEBI:15378"/>
        <dbReference type="ChEBI" id="CHEBI:16526"/>
        <dbReference type="ChEBI" id="CHEBI:57327"/>
        <dbReference type="ChEBI" id="CHEBI:57392"/>
        <dbReference type="EC" id="4.1.1.94"/>
    </reaction>
    <physiologicalReaction direction="left-to-right" evidence="11">
        <dbReference type="Rhea" id="RHEA:61341"/>
    </physiologicalReaction>
</comment>
<comment type="subcellular location">
    <subcellularLocation>
        <location evidence="1">Cytoplasm</location>
        <location evidence="1">Cytosol</location>
    </subcellularLocation>
</comment>
<dbReference type="EC" id="4.1.1.94" evidence="7"/>
<dbReference type="PROSITE" id="PS00166">
    <property type="entry name" value="ENOYL_COA_HYDRATASE"/>
    <property type="match status" value="1"/>
</dbReference>
<dbReference type="GO" id="GO:0016853">
    <property type="term" value="F:isomerase activity"/>
    <property type="evidence" value="ECO:0007669"/>
    <property type="project" value="UniProtKB-KW"/>
</dbReference>
<dbReference type="PANTHER" id="PTHR11941">
    <property type="entry name" value="ENOYL-COA HYDRATASE-RELATED"/>
    <property type="match status" value="1"/>
</dbReference>
<keyword evidence="15" id="KW-1185">Reference proteome</keyword>
<proteinExistence type="inferred from homology"/>
<keyword evidence="4" id="KW-0456">Lyase</keyword>
<dbReference type="Pfam" id="PF00378">
    <property type="entry name" value="ECH_1"/>
    <property type="match status" value="1"/>
</dbReference>
<dbReference type="EMBL" id="KE124931">
    <property type="protein sequence ID" value="EPB74723.1"/>
    <property type="molecule type" value="Genomic_DNA"/>
</dbReference>
<dbReference type="SUPFAM" id="SSF52096">
    <property type="entry name" value="ClpP/crotonase"/>
    <property type="match status" value="1"/>
</dbReference>
<protein>
    <recommendedName>
        <fullName evidence="8">Ethylmalonyl-CoA decarboxylase</fullName>
        <ecNumber evidence="7">4.1.1.94</ecNumber>
    </recommendedName>
    <alternativeName>
        <fullName evidence="10">Enoyl-CoA hydratase domain-containing protein 1</fullName>
    </alternativeName>
    <alternativeName>
        <fullName evidence="9">Methylmalonyl-CoA decarboxylase</fullName>
    </alternativeName>
</protein>
<evidence type="ECO:0000256" key="3">
    <source>
        <dbReference type="ARBA" id="ARBA00022490"/>
    </source>
</evidence>
<evidence type="ECO:0000256" key="12">
    <source>
        <dbReference type="ARBA" id="ARBA00056546"/>
    </source>
</evidence>
<dbReference type="PANTHER" id="PTHR11941:SF27">
    <property type="entry name" value="ETHYLMALONYL-COA DECARBOXYLASE"/>
    <property type="match status" value="1"/>
</dbReference>
<evidence type="ECO:0000256" key="11">
    <source>
        <dbReference type="ARBA" id="ARBA00047446"/>
    </source>
</evidence>
<dbReference type="InterPro" id="IPR001753">
    <property type="entry name" value="Enoyl-CoA_hydra/iso"/>
</dbReference>